<dbReference type="Proteomes" id="UP000184474">
    <property type="component" value="Unassembled WGS sequence"/>
</dbReference>
<dbReference type="Gene3D" id="3.30.565.10">
    <property type="entry name" value="Histidine kinase-like ATPase, C-terminal domain"/>
    <property type="match status" value="1"/>
</dbReference>
<organism evidence="20 21">
    <name type="scientific">Reichenbachiella agariperforans</name>
    <dbReference type="NCBI Taxonomy" id="156994"/>
    <lineage>
        <taxon>Bacteria</taxon>
        <taxon>Pseudomonadati</taxon>
        <taxon>Bacteroidota</taxon>
        <taxon>Cytophagia</taxon>
        <taxon>Cytophagales</taxon>
        <taxon>Reichenbachiellaceae</taxon>
        <taxon>Reichenbachiella</taxon>
    </lineage>
</organism>
<comment type="catalytic activity">
    <reaction evidence="1">
        <text>ATP + protein L-histidine = ADP + protein N-phospho-L-histidine.</text>
        <dbReference type="EC" id="2.7.13.3"/>
    </reaction>
</comment>
<evidence type="ECO:0000256" key="6">
    <source>
        <dbReference type="ARBA" id="ARBA00022553"/>
    </source>
</evidence>
<dbReference type="InterPro" id="IPR001789">
    <property type="entry name" value="Sig_transdc_resp-reg_receiver"/>
</dbReference>
<dbReference type="InterPro" id="IPR001610">
    <property type="entry name" value="PAC"/>
</dbReference>
<keyword evidence="21" id="KW-1185">Reference proteome</keyword>
<evidence type="ECO:0000256" key="9">
    <source>
        <dbReference type="ARBA" id="ARBA00022737"/>
    </source>
</evidence>
<dbReference type="InterPro" id="IPR035965">
    <property type="entry name" value="PAS-like_dom_sf"/>
</dbReference>
<keyword evidence="11 15" id="KW-1133">Transmembrane helix</keyword>
<evidence type="ECO:0000256" key="11">
    <source>
        <dbReference type="ARBA" id="ARBA00022989"/>
    </source>
</evidence>
<feature type="modified residue" description="4-aspartylphosphate" evidence="14">
    <location>
        <position position="898"/>
    </location>
</feature>
<dbReference type="CDD" id="cd00082">
    <property type="entry name" value="HisKA"/>
    <property type="match status" value="1"/>
</dbReference>
<keyword evidence="7" id="KW-0808">Transferase</keyword>
<keyword evidence="5" id="KW-0997">Cell inner membrane</keyword>
<feature type="transmembrane region" description="Helical" evidence="15">
    <location>
        <begin position="43"/>
        <end position="62"/>
    </location>
</feature>
<proteinExistence type="predicted"/>
<feature type="transmembrane region" description="Helical" evidence="15">
    <location>
        <begin position="185"/>
        <end position="205"/>
    </location>
</feature>
<dbReference type="Pfam" id="PF00072">
    <property type="entry name" value="Response_reg"/>
    <property type="match status" value="1"/>
</dbReference>
<evidence type="ECO:0000313" key="21">
    <source>
        <dbReference type="Proteomes" id="UP000184474"/>
    </source>
</evidence>
<dbReference type="SMART" id="SM00091">
    <property type="entry name" value="PAS"/>
    <property type="match status" value="2"/>
</dbReference>
<keyword evidence="6 14" id="KW-0597">Phosphoprotein</keyword>
<dbReference type="GO" id="GO:0005886">
    <property type="term" value="C:plasma membrane"/>
    <property type="evidence" value="ECO:0007669"/>
    <property type="project" value="UniProtKB-SubCell"/>
</dbReference>
<dbReference type="Pfam" id="PF08447">
    <property type="entry name" value="PAS_3"/>
    <property type="match status" value="2"/>
</dbReference>
<dbReference type="SMART" id="SM00086">
    <property type="entry name" value="PAC"/>
    <property type="match status" value="2"/>
</dbReference>
<feature type="transmembrane region" description="Helical" evidence="15">
    <location>
        <begin position="107"/>
        <end position="129"/>
    </location>
</feature>
<dbReference type="Pfam" id="PF02518">
    <property type="entry name" value="HATPase_c"/>
    <property type="match status" value="1"/>
</dbReference>
<dbReference type="InterPro" id="IPR000014">
    <property type="entry name" value="PAS"/>
</dbReference>
<evidence type="ECO:0000256" key="14">
    <source>
        <dbReference type="PROSITE-ProRule" id="PRU00169"/>
    </source>
</evidence>
<keyword evidence="10" id="KW-0547">Nucleotide-binding</keyword>
<protein>
    <recommendedName>
        <fullName evidence="3">histidine kinase</fullName>
        <ecNumber evidence="3">2.7.13.3</ecNumber>
    </recommendedName>
</protein>
<dbReference type="PROSITE" id="PS50109">
    <property type="entry name" value="HIS_KIN"/>
    <property type="match status" value="1"/>
</dbReference>
<evidence type="ECO:0000313" key="20">
    <source>
        <dbReference type="EMBL" id="SHK97732.1"/>
    </source>
</evidence>
<dbReference type="InterPro" id="IPR003661">
    <property type="entry name" value="HisK_dim/P_dom"/>
</dbReference>
<gene>
    <name evidence="20" type="ORF">SAMN04488028_11521</name>
</gene>
<dbReference type="Gene3D" id="3.40.50.2300">
    <property type="match status" value="1"/>
</dbReference>
<evidence type="ECO:0000256" key="4">
    <source>
        <dbReference type="ARBA" id="ARBA00022475"/>
    </source>
</evidence>
<evidence type="ECO:0000259" key="18">
    <source>
        <dbReference type="PROSITE" id="PS50112"/>
    </source>
</evidence>
<keyword evidence="9" id="KW-0677">Repeat</keyword>
<dbReference type="PANTHER" id="PTHR45339">
    <property type="entry name" value="HYBRID SIGNAL TRANSDUCTION HISTIDINE KINASE J"/>
    <property type="match status" value="1"/>
</dbReference>
<evidence type="ECO:0000256" key="7">
    <source>
        <dbReference type="ARBA" id="ARBA00022679"/>
    </source>
</evidence>
<dbReference type="InterPro" id="IPR000700">
    <property type="entry name" value="PAS-assoc_C"/>
</dbReference>
<dbReference type="Pfam" id="PF00512">
    <property type="entry name" value="HisKA"/>
    <property type="match status" value="1"/>
</dbReference>
<feature type="domain" description="PAC" evidence="19">
    <location>
        <begin position="397"/>
        <end position="449"/>
    </location>
</feature>
<evidence type="ECO:0000259" key="17">
    <source>
        <dbReference type="PROSITE" id="PS50110"/>
    </source>
</evidence>
<dbReference type="Gene3D" id="3.30.450.20">
    <property type="entry name" value="PAS domain"/>
    <property type="match status" value="2"/>
</dbReference>
<dbReference type="STRING" id="156994.SAMN04488028_11521"/>
<dbReference type="EC" id="2.7.13.3" evidence="3"/>
<feature type="transmembrane region" description="Helical" evidence="15">
    <location>
        <begin position="74"/>
        <end position="95"/>
    </location>
</feature>
<dbReference type="SUPFAM" id="SSF55874">
    <property type="entry name" value="ATPase domain of HSP90 chaperone/DNA topoisomerase II/histidine kinase"/>
    <property type="match status" value="1"/>
</dbReference>
<dbReference type="EMBL" id="FRAA01000015">
    <property type="protein sequence ID" value="SHK97732.1"/>
    <property type="molecule type" value="Genomic_DNA"/>
</dbReference>
<dbReference type="Gene3D" id="1.10.287.130">
    <property type="match status" value="1"/>
</dbReference>
<dbReference type="FunFam" id="2.10.70.100:FF:000001">
    <property type="entry name" value="Sensory transduction histidine kinase"/>
    <property type="match status" value="1"/>
</dbReference>
<evidence type="ECO:0000256" key="10">
    <source>
        <dbReference type="ARBA" id="ARBA00022741"/>
    </source>
</evidence>
<keyword evidence="8 15" id="KW-0812">Transmembrane</keyword>
<dbReference type="PRINTS" id="PR00344">
    <property type="entry name" value="BCTRLSENSOR"/>
</dbReference>
<keyword evidence="12" id="KW-0902">Two-component regulatory system</keyword>
<dbReference type="CDD" id="cd16922">
    <property type="entry name" value="HATPase_EvgS-ArcB-TorS-like"/>
    <property type="match status" value="1"/>
</dbReference>
<keyword evidence="13 15" id="KW-0472">Membrane</keyword>
<dbReference type="SMART" id="SM00388">
    <property type="entry name" value="HisKA"/>
    <property type="match status" value="1"/>
</dbReference>
<evidence type="ECO:0000256" key="3">
    <source>
        <dbReference type="ARBA" id="ARBA00012438"/>
    </source>
</evidence>
<reference evidence="21" key="1">
    <citation type="submission" date="2016-11" db="EMBL/GenBank/DDBJ databases">
        <authorList>
            <person name="Varghese N."/>
            <person name="Submissions S."/>
        </authorList>
    </citation>
    <scope>NUCLEOTIDE SEQUENCE [LARGE SCALE GENOMIC DNA]</scope>
    <source>
        <strain evidence="21">DSM 26134</strain>
    </source>
</reference>
<accession>A0A1M6WVD7</accession>
<dbReference type="AlphaFoldDB" id="A0A1M6WVD7"/>
<evidence type="ECO:0000256" key="2">
    <source>
        <dbReference type="ARBA" id="ARBA00004429"/>
    </source>
</evidence>
<feature type="domain" description="PAC" evidence="19">
    <location>
        <begin position="525"/>
        <end position="577"/>
    </location>
</feature>
<dbReference type="GO" id="GO:0000166">
    <property type="term" value="F:nucleotide binding"/>
    <property type="evidence" value="ECO:0007669"/>
    <property type="project" value="UniProtKB-KW"/>
</dbReference>
<dbReference type="SUPFAM" id="SSF47384">
    <property type="entry name" value="Homodimeric domain of signal transducing histidine kinase"/>
    <property type="match status" value="1"/>
</dbReference>
<evidence type="ECO:0000256" key="15">
    <source>
        <dbReference type="SAM" id="Phobius"/>
    </source>
</evidence>
<dbReference type="FunFam" id="3.30.565.10:FF:000010">
    <property type="entry name" value="Sensor histidine kinase RcsC"/>
    <property type="match status" value="1"/>
</dbReference>
<dbReference type="GO" id="GO:0000155">
    <property type="term" value="F:phosphorelay sensor kinase activity"/>
    <property type="evidence" value="ECO:0007669"/>
    <property type="project" value="InterPro"/>
</dbReference>
<dbReference type="CDD" id="cd00130">
    <property type="entry name" value="PAS"/>
    <property type="match status" value="2"/>
</dbReference>
<dbReference type="InterPro" id="IPR004358">
    <property type="entry name" value="Sig_transdc_His_kin-like_C"/>
</dbReference>
<evidence type="ECO:0000256" key="12">
    <source>
        <dbReference type="ARBA" id="ARBA00023012"/>
    </source>
</evidence>
<dbReference type="PANTHER" id="PTHR45339:SF1">
    <property type="entry name" value="HYBRID SIGNAL TRANSDUCTION HISTIDINE KINASE J"/>
    <property type="match status" value="1"/>
</dbReference>
<evidence type="ECO:0000256" key="1">
    <source>
        <dbReference type="ARBA" id="ARBA00000085"/>
    </source>
</evidence>
<dbReference type="InterPro" id="IPR011006">
    <property type="entry name" value="CheY-like_superfamily"/>
</dbReference>
<dbReference type="InterPro" id="IPR036097">
    <property type="entry name" value="HisK_dim/P_sf"/>
</dbReference>
<name>A0A1M6WVD7_REIAG</name>
<evidence type="ECO:0000256" key="5">
    <source>
        <dbReference type="ARBA" id="ARBA00022519"/>
    </source>
</evidence>
<dbReference type="InterPro" id="IPR036890">
    <property type="entry name" value="HATPase_C_sf"/>
</dbReference>
<evidence type="ECO:0000259" key="16">
    <source>
        <dbReference type="PROSITE" id="PS50109"/>
    </source>
</evidence>
<evidence type="ECO:0000256" key="8">
    <source>
        <dbReference type="ARBA" id="ARBA00022692"/>
    </source>
</evidence>
<feature type="transmembrane region" description="Helical" evidence="15">
    <location>
        <begin position="257"/>
        <end position="274"/>
    </location>
</feature>
<keyword evidence="4" id="KW-1003">Cell membrane</keyword>
<feature type="domain" description="PAS" evidence="18">
    <location>
        <begin position="323"/>
        <end position="393"/>
    </location>
</feature>
<evidence type="ECO:0000259" key="19">
    <source>
        <dbReference type="PROSITE" id="PS50113"/>
    </source>
</evidence>
<feature type="domain" description="Histidine kinase" evidence="16">
    <location>
        <begin position="602"/>
        <end position="823"/>
    </location>
</feature>
<dbReference type="SUPFAM" id="SSF52172">
    <property type="entry name" value="CheY-like"/>
    <property type="match status" value="1"/>
</dbReference>
<evidence type="ECO:0000256" key="13">
    <source>
        <dbReference type="ARBA" id="ARBA00023136"/>
    </source>
</evidence>
<dbReference type="CDD" id="cd17546">
    <property type="entry name" value="REC_hyHK_CKI1_RcsC-like"/>
    <property type="match status" value="1"/>
</dbReference>
<sequence>MRSIDFLLLYKLGLINPRHSMTVPEINHQVENQYPWLLRRTSLHISYATFAVGALVMLGWIFDVEFLKRPISGLVAMNPLTAFCFMLSGIGHSRLCKRQVPDQSKDLGVILIVGLMISISVAKLISGFLNSDFQIDQVLFARVLTTDMVGNVSNSMAPNTAVGFLLLGVSIYLSGIEKYKKIANALLLGVFIVGFFSVLGYLYGVGEFFGVLTELPMSLHTAVGFILAAVGILLLNSESGFMKVIVSRHSGGRVAKIMIPLVIIIPVFFGYLRLMLAPRTTMSSELGISILITGIIIAFLITTWFLVRTLNRNDEVKENLEQSQGQFQQAFEYSAIGMALVSTSGKWLSANRQLCEMLGYSKEELELLTFQDVTHPDDLERDINQLHELIDGVIDSYQMEKRYFRKDGKILWVLLSVSLVKSSNGQPLHFVSQIENITQRKEVEDALKNASDRLTLATQAAKVGIWEYEIADNELIWDSIMHDLYGLKEGQFTNQYEDWRKTLHPDDVVRLDEGVANAISGAVKFDIEFRVIWPDQSVRHIRALALVERNDKGQPLRMIGTNWDITVDKNYKEALRETTELAEVAKQEAVASAKAKENFLSNMSHEIRTPLNAILGVTNLLLSEDMKREHMEHIELLKFSGENLLALINDILDYNKIDAGKIEFEEVDFDLKELLIRIKQTLSTKIEGKELELILRYDESLPYVFVGDSVRVAQVINNLMSNAIKFTEEGFVKLDVSLVSRDDEQATIHFEVQDTGIGIQKSNQSMIFENFSQASSDTTRKFGGTGLGLAITQKLLELMGSEIRLDSDLGLGSVFSFDVTFPIGNNESISSQNRPTEMIFANVADKNIKVLVAEDNRANQIVLQKFLDKWGVKTDFAENGMVAMEKAKSEAYNLILMDLQMPEMDGYQATTAIRDMDTVYAKQVPIVALSASAMMEVRKKVKELGMTDFITKPFNPEELYKKIIKYHHVVNVKNLISLPENAIYQQLMNYAEGDASFVSELVGHYLDHYKAFRIQFSEAVIRDNMPQLKEACEKISKSNEALSITSMDAFFDKIDTLESTKTEERKMFDEIKVTCHEILEDLNAIKAALN</sequence>
<feature type="transmembrane region" description="Helical" evidence="15">
    <location>
        <begin position="286"/>
        <end position="307"/>
    </location>
</feature>
<dbReference type="PROSITE" id="PS50113">
    <property type="entry name" value="PAC"/>
    <property type="match status" value="2"/>
</dbReference>
<dbReference type="PROSITE" id="PS50112">
    <property type="entry name" value="PAS"/>
    <property type="match status" value="1"/>
</dbReference>
<dbReference type="SMART" id="SM00387">
    <property type="entry name" value="HATPase_c"/>
    <property type="match status" value="1"/>
</dbReference>
<dbReference type="NCBIfam" id="TIGR00229">
    <property type="entry name" value="sensory_box"/>
    <property type="match status" value="1"/>
</dbReference>
<dbReference type="Gene3D" id="2.10.70.100">
    <property type="match status" value="1"/>
</dbReference>
<comment type="subcellular location">
    <subcellularLocation>
        <location evidence="2">Cell inner membrane</location>
        <topology evidence="2">Multi-pass membrane protein</topology>
    </subcellularLocation>
</comment>
<dbReference type="SUPFAM" id="SSF55785">
    <property type="entry name" value="PYP-like sensor domain (PAS domain)"/>
    <property type="match status" value="2"/>
</dbReference>
<dbReference type="PROSITE" id="PS50110">
    <property type="entry name" value="RESPONSE_REGULATORY"/>
    <property type="match status" value="1"/>
</dbReference>
<dbReference type="InterPro" id="IPR005467">
    <property type="entry name" value="His_kinase_dom"/>
</dbReference>
<feature type="transmembrane region" description="Helical" evidence="15">
    <location>
        <begin position="156"/>
        <end position="173"/>
    </location>
</feature>
<dbReference type="InterPro" id="IPR003594">
    <property type="entry name" value="HATPase_dom"/>
</dbReference>
<feature type="domain" description="Response regulatory" evidence="17">
    <location>
        <begin position="849"/>
        <end position="967"/>
    </location>
</feature>
<feature type="transmembrane region" description="Helical" evidence="15">
    <location>
        <begin position="217"/>
        <end position="236"/>
    </location>
</feature>
<dbReference type="SMART" id="SM00448">
    <property type="entry name" value="REC"/>
    <property type="match status" value="1"/>
</dbReference>
<dbReference type="InterPro" id="IPR013655">
    <property type="entry name" value="PAS_fold_3"/>
</dbReference>